<evidence type="ECO:0000313" key="4">
    <source>
        <dbReference type="EMBL" id="KAG7173015.1"/>
    </source>
</evidence>
<organism evidence="4 5">
    <name type="scientific">Homarus americanus</name>
    <name type="common">American lobster</name>
    <dbReference type="NCBI Taxonomy" id="6706"/>
    <lineage>
        <taxon>Eukaryota</taxon>
        <taxon>Metazoa</taxon>
        <taxon>Ecdysozoa</taxon>
        <taxon>Arthropoda</taxon>
        <taxon>Crustacea</taxon>
        <taxon>Multicrustacea</taxon>
        <taxon>Malacostraca</taxon>
        <taxon>Eumalacostraca</taxon>
        <taxon>Eucarida</taxon>
        <taxon>Decapoda</taxon>
        <taxon>Pleocyemata</taxon>
        <taxon>Astacidea</taxon>
        <taxon>Nephropoidea</taxon>
        <taxon>Nephropidae</taxon>
        <taxon>Homarus</taxon>
    </lineage>
</organism>
<keyword evidence="1" id="KW-0479">Metal-binding</keyword>
<dbReference type="InterPro" id="IPR036691">
    <property type="entry name" value="Endo/exonu/phosph_ase_sf"/>
</dbReference>
<name>A0A8J5N496_HOMAM</name>
<dbReference type="GO" id="GO:0003964">
    <property type="term" value="F:RNA-directed DNA polymerase activity"/>
    <property type="evidence" value="ECO:0007669"/>
    <property type="project" value="UniProtKB-KW"/>
</dbReference>
<feature type="region of interest" description="Disordered" evidence="2">
    <location>
        <begin position="387"/>
        <end position="466"/>
    </location>
</feature>
<keyword evidence="4" id="KW-0808">Transferase</keyword>
<dbReference type="InterPro" id="IPR001878">
    <property type="entry name" value="Znf_CCHC"/>
</dbReference>
<evidence type="ECO:0000259" key="3">
    <source>
        <dbReference type="PROSITE" id="PS50158"/>
    </source>
</evidence>
<feature type="region of interest" description="Disordered" evidence="2">
    <location>
        <begin position="970"/>
        <end position="990"/>
    </location>
</feature>
<comment type="caution">
    <text evidence="4">The sequence shown here is derived from an EMBL/GenBank/DDBJ whole genome shotgun (WGS) entry which is preliminary data.</text>
</comment>
<keyword evidence="4" id="KW-0548">Nucleotidyltransferase</keyword>
<dbReference type="Pfam" id="PF03372">
    <property type="entry name" value="Exo_endo_phos"/>
    <property type="match status" value="1"/>
</dbReference>
<feature type="compositionally biased region" description="Polar residues" evidence="2">
    <location>
        <begin position="430"/>
        <end position="454"/>
    </location>
</feature>
<evidence type="ECO:0000256" key="1">
    <source>
        <dbReference type="PROSITE-ProRule" id="PRU00047"/>
    </source>
</evidence>
<dbReference type="InterPro" id="IPR005135">
    <property type="entry name" value="Endo/exonuclease/phosphatase"/>
</dbReference>
<feature type="domain" description="CCHC-type" evidence="3">
    <location>
        <begin position="155"/>
        <end position="169"/>
    </location>
</feature>
<dbReference type="SUPFAM" id="SSF56219">
    <property type="entry name" value="DNase I-like"/>
    <property type="match status" value="1"/>
</dbReference>
<dbReference type="GO" id="GO:0003676">
    <property type="term" value="F:nucleic acid binding"/>
    <property type="evidence" value="ECO:0007669"/>
    <property type="project" value="InterPro"/>
</dbReference>
<dbReference type="Proteomes" id="UP000747542">
    <property type="component" value="Unassembled WGS sequence"/>
</dbReference>
<dbReference type="EMBL" id="JAHLQT010010178">
    <property type="protein sequence ID" value="KAG7173015.1"/>
    <property type="molecule type" value="Genomic_DNA"/>
</dbReference>
<proteinExistence type="predicted"/>
<sequence>VVMSYSSLIMEYFGGRNNDETRFITCVCVCVESYETSVSVKPNLVGDLILSPQDHNTAKILSEVTNLNGKRVKIIPLDPEEKISRMVLLRYPLELPVEVIIKHPKVTKAERCVMSQDKAQTKQVLVDIKGIVPKEVGLGNWGTYKLRPFVPEPLRCYKCQEFGHHQSRCHKKVGCGICSQSHKTEMCVQKLKEGTTTTAKYPNCGKKHHAWSTSCPERRERMKVAMAKIQPQNTTEAPQSTFVWGQQRQKTVNPTPTPPQLSEDSFPALPSPGYRTKLKTPGQNQSMQKTMTNQWTPQPQLQSCITVKARNTPVLVENTILPGTLQPPQATTQLNTPQPANLQAAFTEEQIKQMITIMIVTISTIIKKQDTSTENIINAFMTQLTEKMQEDQTPKTPQLQVEQTTPLRQISDKNNNLPSERSLKTVNLKPLQQITRNRTTSTDRAQKTATNEHTIPNGRGRERLDHERREQLQRRGDNDRIAPPPCHLKITQWNVQGPSNKRYTVQAAALAKNIDVFILQETLMSKDKQFRLPGYQQYSVPKAPKSHGSMILVRATIPSSEVEPVHCGAQAVRIHLANDSLVVYNIYKPPPKRIEVGELLTQATQELVVIAGDFNAHHPTINPTTRMNLDGRHLVELLTDVPEITLINTGEPTHILGGTLDLTFISTELVPVTQWEVDDELTRDHFATTTILRMELLPPPPRPPPRRNTKKANWKLYQDELQKWKTAQSFSPPPATTGSKSLGIALSRTLKKSEGAGKQANKPPLAVMLSTHHGQQANSRQHASAKPKAAEKMVLTRLLWKTGPLHHNIFGFTKETEWARESTCVLRAMTGPKVGAGHVVLRTLYIHAIRSLTDYATPALNTLSEGQWEKLEVAQNNAMRAIVKAPMWTKVENLHMETGLTSLQTKAERLTACFATKLITRVRESDIKNGFLRALNLNRDVFNKKAWLLCASDAVNRLELKDTILSNGPDTVSPDYSTPAPWSPNWDKKG</sequence>
<gene>
    <name evidence="4" type="ORF">Hamer_G008533</name>
</gene>
<reference evidence="4" key="1">
    <citation type="journal article" date="2021" name="Sci. Adv.">
        <title>The American lobster genome reveals insights on longevity, neural, and immune adaptations.</title>
        <authorList>
            <person name="Polinski J.M."/>
            <person name="Zimin A.V."/>
            <person name="Clark K.F."/>
            <person name="Kohn A.B."/>
            <person name="Sadowski N."/>
            <person name="Timp W."/>
            <person name="Ptitsyn A."/>
            <person name="Khanna P."/>
            <person name="Romanova D.Y."/>
            <person name="Williams P."/>
            <person name="Greenwood S.J."/>
            <person name="Moroz L.L."/>
            <person name="Walt D.R."/>
            <person name="Bodnar A.G."/>
        </authorList>
    </citation>
    <scope>NUCLEOTIDE SEQUENCE</scope>
    <source>
        <strain evidence="4">GMGI-L3</strain>
    </source>
</reference>
<feature type="compositionally biased region" description="Polar residues" evidence="2">
    <location>
        <begin position="394"/>
        <end position="419"/>
    </location>
</feature>
<accession>A0A8J5N496</accession>
<dbReference type="GO" id="GO:0008270">
    <property type="term" value="F:zinc ion binding"/>
    <property type="evidence" value="ECO:0007669"/>
    <property type="project" value="UniProtKB-KW"/>
</dbReference>
<keyword evidence="4" id="KW-0695">RNA-directed DNA polymerase</keyword>
<keyword evidence="5" id="KW-1185">Reference proteome</keyword>
<dbReference type="Gene3D" id="3.60.10.10">
    <property type="entry name" value="Endonuclease/exonuclease/phosphatase"/>
    <property type="match status" value="1"/>
</dbReference>
<keyword evidence="1" id="KW-0863">Zinc-finger</keyword>
<feature type="non-terminal residue" evidence="4">
    <location>
        <position position="990"/>
    </location>
</feature>
<feature type="region of interest" description="Disordered" evidence="2">
    <location>
        <begin position="250"/>
        <end position="269"/>
    </location>
</feature>
<evidence type="ECO:0000256" key="2">
    <source>
        <dbReference type="SAM" id="MobiDB-lite"/>
    </source>
</evidence>
<dbReference type="PROSITE" id="PS50158">
    <property type="entry name" value="ZF_CCHC"/>
    <property type="match status" value="1"/>
</dbReference>
<dbReference type="AlphaFoldDB" id="A0A8J5N496"/>
<evidence type="ECO:0000313" key="5">
    <source>
        <dbReference type="Proteomes" id="UP000747542"/>
    </source>
</evidence>
<keyword evidence="1" id="KW-0862">Zinc</keyword>
<protein>
    <submittedName>
        <fullName evidence="4">RNA-directed DNA polymerase from mobile element jockey-like 40</fullName>
    </submittedName>
</protein>